<evidence type="ECO:0000259" key="1">
    <source>
        <dbReference type="PROSITE" id="PS51740"/>
    </source>
</evidence>
<dbReference type="EMBL" id="CP077717">
    <property type="protein sequence ID" value="QXJ28474.1"/>
    <property type="molecule type" value="Genomic_DNA"/>
</dbReference>
<evidence type="ECO:0000313" key="3">
    <source>
        <dbReference type="Proteomes" id="UP000694018"/>
    </source>
</evidence>
<dbReference type="GO" id="GO:0003677">
    <property type="term" value="F:DNA binding"/>
    <property type="evidence" value="ECO:0007669"/>
    <property type="project" value="InterPro"/>
</dbReference>
<proteinExistence type="predicted"/>
<dbReference type="RefSeq" id="WP_218260056.1">
    <property type="nucleotide sequence ID" value="NZ_CP077717.1"/>
</dbReference>
<dbReference type="InterPro" id="IPR052975">
    <property type="entry name" value="Repressor-like_regulatory"/>
</dbReference>
<sequence length="77" mass="9000">MKRNVSKVTRNYQLTIPLEIREFLGIKEGEYVEFEIDDGKVVIKPLRKKWSTVKLRKQVSVEEIEEIANSAFENDSS</sequence>
<gene>
    <name evidence="2" type="ORF">J5U23_01343</name>
</gene>
<dbReference type="NCBIfam" id="TIGR01439">
    <property type="entry name" value="lp_hng_hel_AbrB"/>
    <property type="match status" value="1"/>
</dbReference>
<dbReference type="AlphaFoldDB" id="A0A8F5BNB6"/>
<dbReference type="GeneID" id="65562934"/>
<dbReference type="PROSITE" id="PS51740">
    <property type="entry name" value="SPOVT_ABRB"/>
    <property type="match status" value="1"/>
</dbReference>
<reference evidence="2" key="1">
    <citation type="journal article" date="2021" name="Environ. Microbiol.">
        <title>New insights into the diversity and evolution of the archaeal mobilome from three complete genomes of Saccharolobus shibatae.</title>
        <authorList>
            <person name="Medvedeva S."/>
            <person name="Brandt D."/>
            <person name="Cvirkaite-Krupovic V."/>
            <person name="Liu Y."/>
            <person name="Severinov K."/>
            <person name="Ishino S."/>
            <person name="Ishino Y."/>
            <person name="Prangishvili D."/>
            <person name="Kalinowski J."/>
            <person name="Krupovic M."/>
        </authorList>
    </citation>
    <scope>NUCLEOTIDE SEQUENCE</scope>
    <source>
        <strain evidence="2">B12</strain>
    </source>
</reference>
<feature type="domain" description="SpoVT-AbrB" evidence="1">
    <location>
        <begin position="3"/>
        <end position="48"/>
    </location>
</feature>
<dbReference type="KEGG" id="sshi:J5U23_01343"/>
<dbReference type="SMART" id="SM00966">
    <property type="entry name" value="SpoVT_AbrB"/>
    <property type="match status" value="1"/>
</dbReference>
<accession>A0A8F5BNB6</accession>
<dbReference type="InterPro" id="IPR007159">
    <property type="entry name" value="SpoVT-AbrB_dom"/>
</dbReference>
<dbReference type="OrthoDB" id="30861at2157"/>
<protein>
    <recommendedName>
        <fullName evidence="1">SpoVT-AbrB domain-containing protein</fullName>
    </recommendedName>
</protein>
<dbReference type="Proteomes" id="UP000694018">
    <property type="component" value="Chromosome"/>
</dbReference>
<dbReference type="PANTHER" id="PTHR34860:SF6">
    <property type="entry name" value="REPRESSOR-LIKE PROTEIN SSO7C3"/>
    <property type="match status" value="1"/>
</dbReference>
<organism evidence="2 3">
    <name type="scientific">Saccharolobus shibatae (strain ATCC 51178 / DSM 5389 / JCM 8931 / NBRC 15437 / B12)</name>
    <name type="common">Sulfolobus shibatae</name>
    <dbReference type="NCBI Taxonomy" id="523848"/>
    <lineage>
        <taxon>Archaea</taxon>
        <taxon>Thermoproteota</taxon>
        <taxon>Thermoprotei</taxon>
        <taxon>Sulfolobales</taxon>
        <taxon>Sulfolobaceae</taxon>
        <taxon>Saccharolobus</taxon>
    </lineage>
</organism>
<dbReference type="PANTHER" id="PTHR34860">
    <property type="entry name" value="REPRESSOR-LIKE PROTEIN SSO7C3"/>
    <property type="match status" value="1"/>
</dbReference>
<evidence type="ECO:0000313" key="2">
    <source>
        <dbReference type="EMBL" id="QXJ28474.1"/>
    </source>
</evidence>
<name>A0A8F5BNB6_SACSH</name>
<dbReference type="Pfam" id="PF04014">
    <property type="entry name" value="MazE_antitoxin"/>
    <property type="match status" value="1"/>
</dbReference>